<dbReference type="Proteomes" id="UP000003053">
    <property type="component" value="Unassembled WGS sequence"/>
</dbReference>
<dbReference type="Pfam" id="PF06386">
    <property type="entry name" value="GvpL_GvpF"/>
    <property type="match status" value="1"/>
</dbReference>
<dbReference type="SUPFAM" id="SSF46565">
    <property type="entry name" value="Chaperone J-domain"/>
    <property type="match status" value="1"/>
</dbReference>
<name>A4BWG4_9FLAO</name>
<dbReference type="InterPro" id="IPR036869">
    <property type="entry name" value="J_dom_sf"/>
</dbReference>
<dbReference type="Gene3D" id="1.10.287.110">
    <property type="entry name" value="DnaJ domain"/>
    <property type="match status" value="1"/>
</dbReference>
<reference evidence="5 6" key="1">
    <citation type="submission" date="2006-02" db="EMBL/GenBank/DDBJ databases">
        <authorList>
            <person name="Murray A."/>
            <person name="Staley J."/>
            <person name="Ferriera S."/>
            <person name="Johnson J."/>
            <person name="Kravitz S."/>
            <person name="Halpern A."/>
            <person name="Remington K."/>
            <person name="Beeson K."/>
            <person name="Tran B."/>
            <person name="Rogers Y.-H."/>
            <person name="Friedman R."/>
            <person name="Venter J.C."/>
        </authorList>
    </citation>
    <scope>NUCLEOTIDE SEQUENCE [LARGE SCALE GENOMIC DNA]</scope>
    <source>
        <strain evidence="5 6">23-P</strain>
    </source>
</reference>
<dbReference type="PANTHER" id="PTHR36852">
    <property type="entry name" value="PROTEIN GVPL 2"/>
    <property type="match status" value="1"/>
</dbReference>
<dbReference type="eggNOG" id="COG0484">
    <property type="taxonomic scope" value="Bacteria"/>
</dbReference>
<evidence type="ECO:0000256" key="3">
    <source>
        <dbReference type="ARBA" id="ARBA00035643"/>
    </source>
</evidence>
<dbReference type="Pfam" id="PF00226">
    <property type="entry name" value="DnaJ"/>
    <property type="match status" value="1"/>
</dbReference>
<evidence type="ECO:0000256" key="2">
    <source>
        <dbReference type="ARBA" id="ARBA00035108"/>
    </source>
</evidence>
<dbReference type="AlphaFoldDB" id="A4BWG4"/>
<comment type="similarity">
    <text evidence="3">Belongs to the gas vesicle GvpF/GvpL family.</text>
</comment>
<dbReference type="HOGENOM" id="CLU_065736_3_0_10"/>
<dbReference type="EMBL" id="AAOG01000001">
    <property type="protein sequence ID" value="EAR13305.1"/>
    <property type="molecule type" value="Genomic_DNA"/>
</dbReference>
<feature type="domain" description="J" evidence="4">
    <location>
        <begin position="265"/>
        <end position="321"/>
    </location>
</feature>
<dbReference type="SMART" id="SM00271">
    <property type="entry name" value="DnaJ"/>
    <property type="match status" value="1"/>
</dbReference>
<organism evidence="5 6">
    <name type="scientific">Polaribacter irgensii 23-P</name>
    <dbReference type="NCBI Taxonomy" id="313594"/>
    <lineage>
        <taxon>Bacteria</taxon>
        <taxon>Pseudomonadati</taxon>
        <taxon>Bacteroidota</taxon>
        <taxon>Flavobacteriia</taxon>
        <taxon>Flavobacteriales</taxon>
        <taxon>Flavobacteriaceae</taxon>
    </lineage>
</organism>
<accession>A4BWG4</accession>
<gene>
    <name evidence="5" type="ORF">PI23P_02387</name>
</gene>
<dbReference type="PROSITE" id="PS50076">
    <property type="entry name" value="DNAJ_2"/>
    <property type="match status" value="1"/>
</dbReference>
<evidence type="ECO:0000256" key="1">
    <source>
        <dbReference type="ARBA" id="ARBA00022987"/>
    </source>
</evidence>
<evidence type="ECO:0000313" key="5">
    <source>
        <dbReference type="EMBL" id="EAR13305.1"/>
    </source>
</evidence>
<dbReference type="InterPro" id="IPR009430">
    <property type="entry name" value="GvpL/GvpF"/>
</dbReference>
<dbReference type="RefSeq" id="WP_004569101.1">
    <property type="nucleotide sequence ID" value="NZ_CH724148.1"/>
</dbReference>
<comment type="subcellular location">
    <subcellularLocation>
        <location evidence="2">Gas vesicle</location>
    </subcellularLocation>
</comment>
<dbReference type="OrthoDB" id="1436956at2"/>
<dbReference type="STRING" id="313594.PI23P_02387"/>
<dbReference type="CDD" id="cd06257">
    <property type="entry name" value="DnaJ"/>
    <property type="match status" value="1"/>
</dbReference>
<dbReference type="InterPro" id="IPR001623">
    <property type="entry name" value="DnaJ_domain"/>
</dbReference>
<dbReference type="PANTHER" id="PTHR36852:SF1">
    <property type="entry name" value="PROTEIN GVPL 2"/>
    <property type="match status" value="1"/>
</dbReference>
<sequence>MEKGIIDKSLYIYGFVPNDYDDEQLKQLENIGVTTISFQKISAIVSQKEMVTISELNTETLAKLMIHHQNTIERLMNIRFNSIIPMRLGTFCHDSLELIGILEKEYDLIRETTEKVHNLVEIEVISTWANFSQIMSEIAVNPEIVEMKEKSLNNENGITQADQLNLGYLVKTMLDGLQSGYATKITETFSALYESTKQHELMDDQMVSNTAFLIHRSKLGLFEKALDVLDESLNGKLNFKFVGPLPCYSFYTMELTRLSIEKIESAKKELGLDDFTSENSMQQAYLDKAKLLHPDANTGEDATIVFNQIKKAHKTLQDFADVLKPASKEEPFSLQRDVVIKNALFLKIKE</sequence>
<dbReference type="GO" id="GO:0031411">
    <property type="term" value="C:gas vesicle"/>
    <property type="evidence" value="ECO:0007669"/>
    <property type="project" value="UniProtKB-SubCell"/>
</dbReference>
<protein>
    <recommendedName>
        <fullName evidence="4">J domain-containing protein</fullName>
    </recommendedName>
</protein>
<keyword evidence="1" id="KW-0304">Gas vesicle</keyword>
<dbReference type="GO" id="GO:0031412">
    <property type="term" value="P:gas vesicle organization"/>
    <property type="evidence" value="ECO:0007669"/>
    <property type="project" value="InterPro"/>
</dbReference>
<comment type="caution">
    <text evidence="5">The sequence shown here is derived from an EMBL/GenBank/DDBJ whole genome shotgun (WGS) entry which is preliminary data.</text>
</comment>
<keyword evidence="6" id="KW-1185">Reference proteome</keyword>
<proteinExistence type="inferred from homology"/>
<evidence type="ECO:0000259" key="4">
    <source>
        <dbReference type="PROSITE" id="PS50076"/>
    </source>
</evidence>
<evidence type="ECO:0000313" key="6">
    <source>
        <dbReference type="Proteomes" id="UP000003053"/>
    </source>
</evidence>